<sequence>MVIERSPASLHGGLSPTKQTQSALARDLDARAMIAMDEAREMSPGDERTEAIHKAIVLRNAFEIHELLCGKRGAPAT</sequence>
<protein>
    <submittedName>
        <fullName evidence="2">Uncharacterized protein</fullName>
    </submittedName>
</protein>
<reference evidence="2 3" key="1">
    <citation type="submission" date="2014-03" db="EMBL/GenBank/DDBJ databases">
        <title>Bradyrhizobium valentinum sp. nov., isolated from effective nodules of Lupinus mariae-josephae, a lupine endemic of basic-lime soils in Eastern Spain.</title>
        <authorList>
            <person name="Duran D."/>
            <person name="Rey L."/>
            <person name="Navarro A."/>
            <person name="Busquets A."/>
            <person name="Imperial J."/>
            <person name="Ruiz-Argueso T."/>
        </authorList>
    </citation>
    <scope>NUCLEOTIDE SEQUENCE [LARGE SCALE GENOMIC DNA]</scope>
    <source>
        <strain evidence="2 3">Ro19</strain>
    </source>
</reference>
<evidence type="ECO:0000256" key="1">
    <source>
        <dbReference type="SAM" id="MobiDB-lite"/>
    </source>
</evidence>
<comment type="caution">
    <text evidence="2">The sequence shown here is derived from an EMBL/GenBank/DDBJ whole genome shotgun (WGS) entry which is preliminary data.</text>
</comment>
<evidence type="ECO:0000313" key="3">
    <source>
        <dbReference type="Proteomes" id="UP000052023"/>
    </source>
</evidence>
<gene>
    <name evidence="2" type="ORF">CQ13_01295</name>
</gene>
<dbReference type="EMBL" id="LLYA01000001">
    <property type="protein sequence ID" value="KRR30320.1"/>
    <property type="molecule type" value="Genomic_DNA"/>
</dbReference>
<dbReference type="Proteomes" id="UP000052023">
    <property type="component" value="Unassembled WGS sequence"/>
</dbReference>
<dbReference type="AlphaFoldDB" id="A0A0R3NJM5"/>
<proteinExistence type="predicted"/>
<keyword evidence="3" id="KW-1185">Reference proteome</keyword>
<name>A0A0R3NJM5_9BRAD</name>
<feature type="region of interest" description="Disordered" evidence="1">
    <location>
        <begin position="1"/>
        <end position="23"/>
    </location>
</feature>
<organism evidence="2 3">
    <name type="scientific">Bradyrhizobium retamae</name>
    <dbReference type="NCBI Taxonomy" id="1300035"/>
    <lineage>
        <taxon>Bacteria</taxon>
        <taxon>Pseudomonadati</taxon>
        <taxon>Pseudomonadota</taxon>
        <taxon>Alphaproteobacteria</taxon>
        <taxon>Hyphomicrobiales</taxon>
        <taxon>Nitrobacteraceae</taxon>
        <taxon>Bradyrhizobium</taxon>
    </lineage>
</organism>
<dbReference type="OrthoDB" id="8243291at2"/>
<accession>A0A0R3NJM5</accession>
<evidence type="ECO:0000313" key="2">
    <source>
        <dbReference type="EMBL" id="KRR30320.1"/>
    </source>
</evidence>